<organism evidence="1 2">
    <name type="scientific">Candidatus Desulfolinea nitratireducens</name>
    <dbReference type="NCBI Taxonomy" id="2841698"/>
    <lineage>
        <taxon>Bacteria</taxon>
        <taxon>Bacillati</taxon>
        <taxon>Chloroflexota</taxon>
        <taxon>Anaerolineae</taxon>
        <taxon>Anaerolineales</taxon>
        <taxon>Anaerolineales incertae sedis</taxon>
        <taxon>Candidatus Desulfolinea</taxon>
    </lineage>
</organism>
<comment type="caution">
    <text evidence="1">The sequence shown here is derived from an EMBL/GenBank/DDBJ whole genome shotgun (WGS) entry which is preliminary data.</text>
</comment>
<dbReference type="EMBL" id="JACNJN010000027">
    <property type="protein sequence ID" value="MBC8333826.1"/>
    <property type="molecule type" value="Genomic_DNA"/>
</dbReference>
<gene>
    <name evidence="1" type="ORF">H8E29_01035</name>
</gene>
<evidence type="ECO:0000313" key="2">
    <source>
        <dbReference type="Proteomes" id="UP000614469"/>
    </source>
</evidence>
<reference evidence="1 2" key="1">
    <citation type="submission" date="2020-08" db="EMBL/GenBank/DDBJ databases">
        <title>Bridging the membrane lipid divide: bacteria of the FCB group superphylum have the potential to synthesize archaeal ether lipids.</title>
        <authorList>
            <person name="Villanueva L."/>
            <person name="Von Meijenfeldt F.A.B."/>
            <person name="Westbye A.B."/>
            <person name="Yadav S."/>
            <person name="Hopmans E.C."/>
            <person name="Dutilh B.E."/>
            <person name="Sinninghe Damste J.S."/>
        </authorList>
    </citation>
    <scope>NUCLEOTIDE SEQUENCE [LARGE SCALE GENOMIC DNA]</scope>
    <source>
        <strain evidence="1">NIOZ-UU36</strain>
    </source>
</reference>
<name>A0A8J6NIY3_9CHLR</name>
<dbReference type="AlphaFoldDB" id="A0A8J6NIY3"/>
<proteinExistence type="predicted"/>
<dbReference type="Proteomes" id="UP000614469">
    <property type="component" value="Unassembled WGS sequence"/>
</dbReference>
<dbReference type="InterPro" id="IPR012440">
    <property type="entry name" value="DUF1641"/>
</dbReference>
<accession>A0A8J6NIY3</accession>
<evidence type="ECO:0000313" key="1">
    <source>
        <dbReference type="EMBL" id="MBC8333826.1"/>
    </source>
</evidence>
<dbReference type="Pfam" id="PF07849">
    <property type="entry name" value="DUF1641"/>
    <property type="match status" value="1"/>
</dbReference>
<protein>
    <submittedName>
        <fullName evidence="1">DUF1641 domain-containing protein</fullName>
    </submittedName>
</protein>
<sequence length="223" mass="25723">MTDTAITQEQFALLMEKMDRVESHIAEQQRRQQEMEELQRDLIPIGNHMVKLAIDELAEIGSDFQSEDLFFLLKRVLRDTHLLSKLLDQLENAMELSEDMQILGKQIFNQGVLELDRLERQGYFTFAQEGWKIVERVVTEFSEEDVRALADNVVVILKTVRNMTQPEIMAIANQSVDAIREIPAEDENISAFKLVKEMGSPQVRRGMSRMLNLLKVMGETPTQ</sequence>